<reference evidence="1 2" key="1">
    <citation type="journal article" date="2011" name="PLoS Genet.">
        <title>Azospirillum genomes reveal transition of bacteria from aquatic to terrestrial environments.</title>
        <authorList>
            <person name="Wisniewski-Dye F."/>
            <person name="Borziak K."/>
            <person name="Khalsa-Moyers G."/>
            <person name="Alexandre G."/>
            <person name="Sukharnikov L.O."/>
            <person name="Wuichet K."/>
            <person name="Hurst G.B."/>
            <person name="McDonald W.H."/>
            <person name="Robertson J.S."/>
            <person name="Barbe V."/>
            <person name="Calteau A."/>
            <person name="Rouy Z."/>
            <person name="Mangenot S."/>
            <person name="Prigent-Combaret C."/>
            <person name="Normand P."/>
            <person name="Boyer M."/>
            <person name="Siguier P."/>
            <person name="Dessaux Y."/>
            <person name="Elmerich C."/>
            <person name="Condemine G."/>
            <person name="Krishnen G."/>
            <person name="Kennedy I."/>
            <person name="Paterson A.H."/>
            <person name="Gonzalez V."/>
            <person name="Mavingui P."/>
            <person name="Zhulin I.B."/>
        </authorList>
    </citation>
    <scope>NUCLEOTIDE SEQUENCE [LARGE SCALE GENOMIC DNA]</scope>
    <source>
        <strain evidence="1 2">Sp245</strain>
    </source>
</reference>
<evidence type="ECO:0000313" key="1">
    <source>
        <dbReference type="EMBL" id="CCC97570.1"/>
    </source>
</evidence>
<dbReference type="AlphaFoldDB" id="A0A9P1JQ56"/>
<name>A0A9P1JQ56_9PROT</name>
<dbReference type="KEGG" id="abs:AZOBR_70206"/>
<gene>
    <name evidence="1" type="ORF">AZOBR_70206</name>
</gene>
<dbReference type="EMBL" id="HE577327">
    <property type="protein sequence ID" value="CCC97570.1"/>
    <property type="molecule type" value="Genomic_DNA"/>
</dbReference>
<proteinExistence type="predicted"/>
<keyword evidence="2" id="KW-1185">Reference proteome</keyword>
<sequence>MAKLPGRGSPAGRRFPLVLDGVSCHVSARLGMPDDRTVAPRPRYTLGVPAQRCRALANEPELLKAATLFRCWGQFVWHVGNGSFQALSA</sequence>
<protein>
    <submittedName>
        <fullName evidence="1">Uncharacterized protein</fullName>
    </submittedName>
</protein>
<organism evidence="1 2">
    <name type="scientific">Azospirillum baldaniorum</name>
    <dbReference type="NCBI Taxonomy" id="1064539"/>
    <lineage>
        <taxon>Bacteria</taxon>
        <taxon>Pseudomonadati</taxon>
        <taxon>Pseudomonadota</taxon>
        <taxon>Alphaproteobacteria</taxon>
        <taxon>Rhodospirillales</taxon>
        <taxon>Azospirillaceae</taxon>
        <taxon>Azospirillum</taxon>
    </lineage>
</organism>
<evidence type="ECO:0000313" key="2">
    <source>
        <dbReference type="Proteomes" id="UP000007319"/>
    </source>
</evidence>
<accession>A0A9P1JQ56</accession>
<dbReference type="Proteomes" id="UP000007319">
    <property type="component" value="Chromosome"/>
</dbReference>